<accession>A0A9C7V618</accession>
<dbReference type="EMBL" id="DPSM01000007">
    <property type="protein sequence ID" value="HCJ98919.1"/>
    <property type="molecule type" value="Genomic_DNA"/>
</dbReference>
<proteinExistence type="predicted"/>
<evidence type="ECO:0000313" key="2">
    <source>
        <dbReference type="Proteomes" id="UP000262210"/>
    </source>
</evidence>
<dbReference type="InterPro" id="IPR058400">
    <property type="entry name" value="DUF8087"/>
</dbReference>
<dbReference type="Pfam" id="PF26332">
    <property type="entry name" value="DUF8087"/>
    <property type="match status" value="1"/>
</dbReference>
<comment type="caution">
    <text evidence="1">The sequence shown here is derived from an EMBL/GenBank/DDBJ whole genome shotgun (WGS) entry which is preliminary data.</text>
</comment>
<name>A0A9C7V618_9GAMM</name>
<dbReference type="Proteomes" id="UP000262210">
    <property type="component" value="Unassembled WGS sequence"/>
</dbReference>
<organism evidence="1 2">
    <name type="scientific">Serratia grimesii</name>
    <dbReference type="NCBI Taxonomy" id="82995"/>
    <lineage>
        <taxon>Bacteria</taxon>
        <taxon>Pseudomonadati</taxon>
        <taxon>Pseudomonadota</taxon>
        <taxon>Gammaproteobacteria</taxon>
        <taxon>Enterobacterales</taxon>
        <taxon>Yersiniaceae</taxon>
        <taxon>Serratia</taxon>
    </lineage>
</organism>
<dbReference type="RefSeq" id="WP_278430387.1">
    <property type="nucleotide sequence ID" value="NZ_DPSM01000007.1"/>
</dbReference>
<gene>
    <name evidence="1" type="ORF">DHV72_02695</name>
</gene>
<sequence>MSDNIEVPKEGLYVSTIPGGERLVVVDVNVVEDDDDEEGDEIFFLVTFVNEGDEGDMSATSWEFDSTEWREHVAREKLEFVG</sequence>
<reference evidence="1 2" key="1">
    <citation type="journal article" date="2018" name="Nat. Biotechnol.">
        <title>A standardized bacterial taxonomy based on genome phylogeny substantially revises the tree of life.</title>
        <authorList>
            <person name="Parks D.H."/>
            <person name="Chuvochina M."/>
            <person name="Waite D.W."/>
            <person name="Rinke C."/>
            <person name="Skarshewski A."/>
            <person name="Chaumeil P.A."/>
            <person name="Hugenholtz P."/>
        </authorList>
    </citation>
    <scope>NUCLEOTIDE SEQUENCE [LARGE SCALE GENOMIC DNA]</scope>
    <source>
        <strain evidence="1">UBA11264</strain>
    </source>
</reference>
<dbReference type="AlphaFoldDB" id="A0A9C7V618"/>
<protein>
    <submittedName>
        <fullName evidence="1">Uncharacterized protein</fullName>
    </submittedName>
</protein>
<evidence type="ECO:0000313" key="1">
    <source>
        <dbReference type="EMBL" id="HCJ98919.1"/>
    </source>
</evidence>